<dbReference type="EMBL" id="JBJUIK010000012">
    <property type="protein sequence ID" value="KAL3510029.1"/>
    <property type="molecule type" value="Genomic_DNA"/>
</dbReference>
<accession>A0ABD2YRL8</accession>
<evidence type="ECO:0000313" key="1">
    <source>
        <dbReference type="EMBL" id="KAL3510029.1"/>
    </source>
</evidence>
<proteinExistence type="predicted"/>
<keyword evidence="2" id="KW-1185">Reference proteome</keyword>
<comment type="caution">
    <text evidence="1">The sequence shown here is derived from an EMBL/GenBank/DDBJ whole genome shotgun (WGS) entry which is preliminary data.</text>
</comment>
<evidence type="ECO:0000313" key="2">
    <source>
        <dbReference type="Proteomes" id="UP001630127"/>
    </source>
</evidence>
<sequence>MDIALIGKLKIGDPRVLSNHNVDSMINEPINSSSSVLMPDGTKVSLGQQGFPFYEVEFLSVKSIRKICPIWNFHYEFKQFNMENFVPSKPIRLHVQVVDYSIFLCLKKKHPFQPHNILDSLTDVDSIASSNISTHELMEQLQEFLLQFGKKNGLSTLVVKRIHP</sequence>
<dbReference type="AlphaFoldDB" id="A0ABD2YRL8"/>
<reference evidence="1 2" key="1">
    <citation type="submission" date="2024-11" db="EMBL/GenBank/DDBJ databases">
        <title>A near-complete genome assembly of Cinchona calisaya.</title>
        <authorList>
            <person name="Lian D.C."/>
            <person name="Zhao X.W."/>
            <person name="Wei L."/>
        </authorList>
    </citation>
    <scope>NUCLEOTIDE SEQUENCE [LARGE SCALE GENOMIC DNA]</scope>
    <source>
        <tissue evidence="1">Nenye</tissue>
    </source>
</reference>
<name>A0ABD2YRL8_9GENT</name>
<organism evidence="1 2">
    <name type="scientific">Cinchona calisaya</name>
    <dbReference type="NCBI Taxonomy" id="153742"/>
    <lineage>
        <taxon>Eukaryota</taxon>
        <taxon>Viridiplantae</taxon>
        <taxon>Streptophyta</taxon>
        <taxon>Embryophyta</taxon>
        <taxon>Tracheophyta</taxon>
        <taxon>Spermatophyta</taxon>
        <taxon>Magnoliopsida</taxon>
        <taxon>eudicotyledons</taxon>
        <taxon>Gunneridae</taxon>
        <taxon>Pentapetalae</taxon>
        <taxon>asterids</taxon>
        <taxon>lamiids</taxon>
        <taxon>Gentianales</taxon>
        <taxon>Rubiaceae</taxon>
        <taxon>Cinchonoideae</taxon>
        <taxon>Cinchoneae</taxon>
        <taxon>Cinchona</taxon>
    </lineage>
</organism>
<dbReference type="Proteomes" id="UP001630127">
    <property type="component" value="Unassembled WGS sequence"/>
</dbReference>
<protein>
    <submittedName>
        <fullName evidence="1">Uncharacterized protein</fullName>
    </submittedName>
</protein>
<gene>
    <name evidence="1" type="ORF">ACH5RR_029430</name>
</gene>